<dbReference type="Pfam" id="PF06271">
    <property type="entry name" value="RDD"/>
    <property type="match status" value="1"/>
</dbReference>
<evidence type="ECO:0000256" key="3">
    <source>
        <dbReference type="ARBA" id="ARBA00022692"/>
    </source>
</evidence>
<sequence length="214" mass="24114">MNDLNRAHFFQRLLARLIEIAMRILFLQYLALLIVSADNLMTLLNGGLFFVVTGLLVVPVALAFIDSFMISKFGGSMGKLLCGLAVVNDRGEHISFWRAFFRDYIGYGVSGSLLGMGFFWALKKERRSWHDLIADTNVVVTRNWGVFLGIVSLTVVLIVNAFTTLNLWRSFNQNRPLYESVVSDITVEIKKVIPESNKPSSTPLPEKFEGSFEI</sequence>
<evidence type="ECO:0000259" key="7">
    <source>
        <dbReference type="Pfam" id="PF06271"/>
    </source>
</evidence>
<evidence type="ECO:0000256" key="4">
    <source>
        <dbReference type="ARBA" id="ARBA00022989"/>
    </source>
</evidence>
<dbReference type="InterPro" id="IPR051791">
    <property type="entry name" value="Pra-immunoreactive"/>
</dbReference>
<evidence type="ECO:0000313" key="9">
    <source>
        <dbReference type="Proteomes" id="UP000034107"/>
    </source>
</evidence>
<evidence type="ECO:0000256" key="5">
    <source>
        <dbReference type="ARBA" id="ARBA00023136"/>
    </source>
</evidence>
<evidence type="ECO:0000256" key="2">
    <source>
        <dbReference type="ARBA" id="ARBA00022475"/>
    </source>
</evidence>
<gene>
    <name evidence="8" type="ORF">UX31_C0012G0001</name>
</gene>
<accession>A0A0G1RLF8</accession>
<comment type="subcellular location">
    <subcellularLocation>
        <location evidence="1">Cell membrane</location>
        <topology evidence="1">Multi-pass membrane protein</topology>
    </subcellularLocation>
</comment>
<dbReference type="InterPro" id="IPR010432">
    <property type="entry name" value="RDD"/>
</dbReference>
<keyword evidence="3 6" id="KW-0812">Transmembrane</keyword>
<keyword evidence="2" id="KW-1003">Cell membrane</keyword>
<evidence type="ECO:0000256" key="6">
    <source>
        <dbReference type="SAM" id="Phobius"/>
    </source>
</evidence>
<dbReference type="Proteomes" id="UP000034107">
    <property type="component" value="Unassembled WGS sequence"/>
</dbReference>
<dbReference type="GO" id="GO:0005886">
    <property type="term" value="C:plasma membrane"/>
    <property type="evidence" value="ECO:0007669"/>
    <property type="project" value="UniProtKB-SubCell"/>
</dbReference>
<dbReference type="PANTHER" id="PTHR36115">
    <property type="entry name" value="PROLINE-RICH ANTIGEN HOMOLOG-RELATED"/>
    <property type="match status" value="1"/>
</dbReference>
<keyword evidence="5 6" id="KW-0472">Membrane</keyword>
<keyword evidence="4 6" id="KW-1133">Transmembrane helix</keyword>
<reference evidence="8 9" key="1">
    <citation type="journal article" date="2015" name="Nature">
        <title>rRNA introns, odd ribosomes, and small enigmatic genomes across a large radiation of phyla.</title>
        <authorList>
            <person name="Brown C.T."/>
            <person name="Hug L.A."/>
            <person name="Thomas B.C."/>
            <person name="Sharon I."/>
            <person name="Castelle C.J."/>
            <person name="Singh A."/>
            <person name="Wilkins M.J."/>
            <person name="Williams K.H."/>
            <person name="Banfield J.F."/>
        </authorList>
    </citation>
    <scope>NUCLEOTIDE SEQUENCE [LARGE SCALE GENOMIC DNA]</scope>
</reference>
<evidence type="ECO:0000256" key="1">
    <source>
        <dbReference type="ARBA" id="ARBA00004651"/>
    </source>
</evidence>
<feature type="transmembrane region" description="Helical" evidence="6">
    <location>
        <begin position="43"/>
        <end position="65"/>
    </location>
</feature>
<comment type="caution">
    <text evidence="8">The sequence shown here is derived from an EMBL/GenBank/DDBJ whole genome shotgun (WGS) entry which is preliminary data.</text>
</comment>
<name>A0A0G1RLF8_9BACT</name>
<feature type="transmembrane region" description="Helical" evidence="6">
    <location>
        <begin position="20"/>
        <end position="37"/>
    </location>
</feature>
<organism evidence="8 9">
    <name type="scientific">Candidatus Nomurabacteria bacterium GW2011_GWA1_46_11</name>
    <dbReference type="NCBI Taxonomy" id="1618732"/>
    <lineage>
        <taxon>Bacteria</taxon>
        <taxon>Candidatus Nomuraibacteriota</taxon>
    </lineage>
</organism>
<dbReference type="AlphaFoldDB" id="A0A0G1RLF8"/>
<dbReference type="EMBL" id="LCLS01000012">
    <property type="protein sequence ID" value="KKU21765.1"/>
    <property type="molecule type" value="Genomic_DNA"/>
</dbReference>
<proteinExistence type="predicted"/>
<evidence type="ECO:0000313" key="8">
    <source>
        <dbReference type="EMBL" id="KKU21765.1"/>
    </source>
</evidence>
<feature type="transmembrane region" description="Helical" evidence="6">
    <location>
        <begin position="104"/>
        <end position="122"/>
    </location>
</feature>
<feature type="domain" description="RDD" evidence="7">
    <location>
        <begin position="7"/>
        <end position="134"/>
    </location>
</feature>
<feature type="transmembrane region" description="Helical" evidence="6">
    <location>
        <begin position="144"/>
        <end position="168"/>
    </location>
</feature>
<protein>
    <submittedName>
        <fullName evidence="8">RDD domain containing protein</fullName>
    </submittedName>
</protein>